<organism evidence="3 4">
    <name type="scientific">Tenacibaculum finnmarkense genomovar ulcerans</name>
    <dbReference type="NCBI Taxonomy" id="2781388"/>
    <lineage>
        <taxon>Bacteria</taxon>
        <taxon>Pseudomonadati</taxon>
        <taxon>Bacteroidota</taxon>
        <taxon>Flavobacteriia</taxon>
        <taxon>Flavobacteriales</taxon>
        <taxon>Flavobacteriaceae</taxon>
        <taxon>Tenacibaculum</taxon>
        <taxon>Tenacibaculum finnmarkense</taxon>
    </lineage>
</organism>
<reference evidence="3 4" key="1">
    <citation type="submission" date="2017-11" db="EMBL/GenBank/DDBJ databases">
        <authorList>
            <person name="Duchaud E."/>
        </authorList>
    </citation>
    <scope>NUCLEOTIDE SEQUENCE [LARGE SCALE GENOMIC DNA]</scope>
    <source>
        <strain evidence="3 4">TNO010</strain>
    </source>
</reference>
<dbReference type="GeneID" id="86818341"/>
<evidence type="ECO:0000313" key="3">
    <source>
        <dbReference type="EMBL" id="SOS58157.1"/>
    </source>
</evidence>
<accession>A0A2I2LD66</accession>
<dbReference type="NCBIfam" id="NF037970">
    <property type="entry name" value="vanZ_1"/>
    <property type="match status" value="1"/>
</dbReference>
<dbReference type="AlphaFoldDB" id="A0A2I2LD66"/>
<dbReference type="PANTHER" id="PTHR28008">
    <property type="entry name" value="DOMAIN PROTEIN, PUTATIVE (AFU_ORTHOLOGUE AFUA_3G10980)-RELATED"/>
    <property type="match status" value="1"/>
</dbReference>
<feature type="transmembrane region" description="Helical" evidence="1">
    <location>
        <begin position="50"/>
        <end position="65"/>
    </location>
</feature>
<proteinExistence type="predicted"/>
<gene>
    <name evidence="3" type="ORF">TNO010_110132</name>
</gene>
<evidence type="ECO:0000259" key="2">
    <source>
        <dbReference type="Pfam" id="PF04892"/>
    </source>
</evidence>
<keyword evidence="1" id="KW-1133">Transmembrane helix</keyword>
<feature type="transmembrane region" description="Helical" evidence="1">
    <location>
        <begin position="103"/>
        <end position="121"/>
    </location>
</feature>
<dbReference type="Proteomes" id="UP000490060">
    <property type="component" value="Unassembled WGS sequence"/>
</dbReference>
<sequence>MLKRIKSLLKDNLTIIAILISIGIAILSLIKIGKPPAIIQIKNLDKYEHAFAYFVLCFVWLIAFDKTKINKIIIVLCCLFYGIIIEGLQVTITTYRSGDVLDIVANTTGILIAYMMYFLFLRKM</sequence>
<dbReference type="RefSeq" id="WP_083501033.1">
    <property type="nucleotide sequence ID" value="NZ_JAFMUG010000003.1"/>
</dbReference>
<evidence type="ECO:0000256" key="1">
    <source>
        <dbReference type="SAM" id="Phobius"/>
    </source>
</evidence>
<keyword evidence="1" id="KW-0812">Transmembrane</keyword>
<feature type="transmembrane region" description="Helical" evidence="1">
    <location>
        <begin position="12"/>
        <end position="30"/>
    </location>
</feature>
<feature type="domain" description="VanZ-like" evidence="2">
    <location>
        <begin position="49"/>
        <end position="120"/>
    </location>
</feature>
<protein>
    <recommendedName>
        <fullName evidence="2">VanZ-like domain-containing protein</fullName>
    </recommendedName>
</protein>
<feature type="transmembrane region" description="Helical" evidence="1">
    <location>
        <begin position="72"/>
        <end position="91"/>
    </location>
</feature>
<dbReference type="EMBL" id="OENE01000003">
    <property type="protein sequence ID" value="SOS58157.1"/>
    <property type="molecule type" value="Genomic_DNA"/>
</dbReference>
<keyword evidence="1" id="KW-0472">Membrane</keyword>
<dbReference type="Pfam" id="PF04892">
    <property type="entry name" value="VanZ"/>
    <property type="match status" value="1"/>
</dbReference>
<dbReference type="PANTHER" id="PTHR28008:SF1">
    <property type="entry name" value="DOMAIN PROTEIN, PUTATIVE (AFU_ORTHOLOGUE AFUA_3G10980)-RELATED"/>
    <property type="match status" value="1"/>
</dbReference>
<evidence type="ECO:0000313" key="4">
    <source>
        <dbReference type="Proteomes" id="UP000490060"/>
    </source>
</evidence>
<dbReference type="InterPro" id="IPR006976">
    <property type="entry name" value="VanZ-like"/>
</dbReference>
<name>A0A2I2LD66_9FLAO</name>